<dbReference type="KEGG" id="mrd:Mrad2831_6510"/>
<protein>
    <submittedName>
        <fullName evidence="1">Uncharacterized protein</fullName>
    </submittedName>
</protein>
<evidence type="ECO:0000313" key="1">
    <source>
        <dbReference type="EMBL" id="ACB28422.1"/>
    </source>
</evidence>
<dbReference type="OrthoDB" id="8003682at2"/>
<geneLocation type="plasmid" evidence="1 2">
    <name>pMRAD07</name>
</geneLocation>
<dbReference type="Proteomes" id="UP000006589">
    <property type="component" value="Plasmid pMRAD07"/>
</dbReference>
<keyword evidence="1" id="KW-0614">Plasmid</keyword>
<name>B1MA97_METRJ</name>
<organism evidence="1 2">
    <name type="scientific">Methylobacterium radiotolerans (strain ATCC 27329 / DSM 1819 / JCM 2831 / NBRC 15690 / NCIMB 10815 / 0-1)</name>
    <dbReference type="NCBI Taxonomy" id="426355"/>
    <lineage>
        <taxon>Bacteria</taxon>
        <taxon>Pseudomonadati</taxon>
        <taxon>Pseudomonadota</taxon>
        <taxon>Alphaproteobacteria</taxon>
        <taxon>Hyphomicrobiales</taxon>
        <taxon>Methylobacteriaceae</taxon>
        <taxon>Methylobacterium</taxon>
    </lineage>
</organism>
<proteinExistence type="predicted"/>
<accession>B1MA97</accession>
<dbReference type="HOGENOM" id="CLU_2479813_0_0_5"/>
<dbReference type="RefSeq" id="WP_012317019.1">
    <property type="nucleotide sequence ID" value="NC_010504.1"/>
</dbReference>
<dbReference type="GeneID" id="6135993"/>
<sequence>MPTGPSTLADLRKAGVVSSQEIVGAIDAYMRDPGVAPYHFRSGHSLDLAVIVDATPALDRVERAGPQEKTFRNALAIAIMAARPTTP</sequence>
<evidence type="ECO:0000313" key="2">
    <source>
        <dbReference type="Proteomes" id="UP000006589"/>
    </source>
</evidence>
<reference evidence="1 2" key="1">
    <citation type="submission" date="2008-03" db="EMBL/GenBank/DDBJ databases">
        <title>Complete sequence of plasmid7 of Methylobacterium radiotolerans JCM 2831.</title>
        <authorList>
            <consortium name="US DOE Joint Genome Institute"/>
            <person name="Copeland A."/>
            <person name="Lucas S."/>
            <person name="Lapidus A."/>
            <person name="Glavina del Rio T."/>
            <person name="Dalin E."/>
            <person name="Tice H."/>
            <person name="Bruce D."/>
            <person name="Goodwin L."/>
            <person name="Pitluck S."/>
            <person name="Kiss H."/>
            <person name="Brettin T."/>
            <person name="Detter J.C."/>
            <person name="Han C."/>
            <person name="Kuske C.R."/>
            <person name="Schmutz J."/>
            <person name="Larimer F."/>
            <person name="Land M."/>
            <person name="Hauser L."/>
            <person name="Kyrpides N."/>
            <person name="Mikhailova N."/>
            <person name="Marx C.J."/>
            <person name="Richardson P."/>
        </authorList>
    </citation>
    <scope>NUCLEOTIDE SEQUENCE [LARGE SCALE GENOMIC DNA]</scope>
    <source>
        <strain evidence="2">ATCC 27329 / DSM 1819 / JCM 2831 / NBRC 15690 / NCIMB 10815 / 0-1</strain>
        <plasmid evidence="2">Plasmid pMRAD07</plasmid>
    </source>
</reference>
<gene>
    <name evidence="1" type="ordered locus">Mrad2831_6510</name>
</gene>
<dbReference type="EMBL" id="CP001008">
    <property type="protein sequence ID" value="ACB28422.1"/>
    <property type="molecule type" value="Genomic_DNA"/>
</dbReference>
<dbReference type="AlphaFoldDB" id="B1MA97"/>